<dbReference type="PANTHER" id="PTHR43941:SF1">
    <property type="entry name" value="STRUCTURAL MAINTENANCE OF CHROMOSOMES PROTEIN 2"/>
    <property type="match status" value="1"/>
</dbReference>
<dbReference type="WBParaSite" id="jg3264">
    <property type="protein sequence ID" value="jg3264"/>
    <property type="gene ID" value="jg3264"/>
</dbReference>
<dbReference type="AlphaFoldDB" id="A0A915E748"/>
<evidence type="ECO:0000256" key="1">
    <source>
        <dbReference type="SAM" id="Coils"/>
    </source>
</evidence>
<dbReference type="Proteomes" id="UP000887574">
    <property type="component" value="Unplaced"/>
</dbReference>
<sequence>MKPVPSRVTNYGARQHQETLLSMRKHRSLDGSQFLSQHLDPASNAYPVVSGASGMSEFGPMIRRTCSTLIIPPAQHFPSLNTSLIGRIQEEQAYCGGGGPYGLEAENEMLKRELSATEQKLNYVMNTIQNFWSPELKKERQLRKEEAMRSNQMQYKTDLQNCEVRLKCAEEQRAELEKRNDILTRTNVANESQLKLLQDDLNVLRKKLETKNQLLESKEKTLKGLEKELDLARNQIQELQQNRQENEHRSSNLTHRIEQLETLLRERDAQLDRTKQRLLQQPGNRLEKELQLRAENAEHDKNNLEKLVENLKQNTELDKQNQLQNFQEESRHLHKTIDYLQKELTDRTMLIASQNEKISQLDTQSKTLLDLEDKSRHDSTAQNVENLKAELDETRKEVERLLRIVQNLEKEKTQLTLRWNENNKLNNITSNGLNEVSLRSTKLTELTLCKDEDGGALRIRVGELEEALRESQLIQQLSTQVNELYKVSETLQKMLEEERSKFQRQLTNLRKEVGMELIKEKDACINLLQSPPDSLKEKVEILTRQKEQLKHRLLIQVNDAFSTSEGGPYLGNAWQNLGKTSVSSLELAPTLYQQRPNFFSTVVGSTNMATSTTNAHLYSNIDPINVAVPLSGVGVSAPASLLHYGRDDAEDDGIWA</sequence>
<proteinExistence type="predicted"/>
<keyword evidence="1" id="KW-0175">Coiled coil</keyword>
<dbReference type="InterPro" id="IPR019323">
    <property type="entry name" value="ELKS/CAST"/>
</dbReference>
<evidence type="ECO:0000313" key="2">
    <source>
        <dbReference type="Proteomes" id="UP000887574"/>
    </source>
</evidence>
<name>A0A915E748_9BILA</name>
<accession>A0A915E748</accession>
<organism evidence="2 3">
    <name type="scientific">Ditylenchus dipsaci</name>
    <dbReference type="NCBI Taxonomy" id="166011"/>
    <lineage>
        <taxon>Eukaryota</taxon>
        <taxon>Metazoa</taxon>
        <taxon>Ecdysozoa</taxon>
        <taxon>Nematoda</taxon>
        <taxon>Chromadorea</taxon>
        <taxon>Rhabditida</taxon>
        <taxon>Tylenchina</taxon>
        <taxon>Tylenchomorpha</taxon>
        <taxon>Sphaerularioidea</taxon>
        <taxon>Anguinidae</taxon>
        <taxon>Anguininae</taxon>
        <taxon>Ditylenchus</taxon>
    </lineage>
</organism>
<evidence type="ECO:0000313" key="3">
    <source>
        <dbReference type="WBParaSite" id="jg3264"/>
    </source>
</evidence>
<feature type="coiled-coil region" evidence="1">
    <location>
        <begin position="377"/>
        <end position="418"/>
    </location>
</feature>
<keyword evidence="2" id="KW-1185">Reference proteome</keyword>
<dbReference type="PANTHER" id="PTHR43941">
    <property type="entry name" value="STRUCTURAL MAINTENANCE OF CHROMOSOMES PROTEIN 2"/>
    <property type="match status" value="1"/>
</dbReference>
<protein>
    <submittedName>
        <fullName evidence="3">Uncharacterized protein</fullName>
    </submittedName>
</protein>
<reference evidence="3" key="1">
    <citation type="submission" date="2022-11" db="UniProtKB">
        <authorList>
            <consortium name="WormBaseParasite"/>
        </authorList>
    </citation>
    <scope>IDENTIFICATION</scope>
</reference>
<feature type="coiled-coil region" evidence="1">
    <location>
        <begin position="152"/>
        <end position="343"/>
    </location>
</feature>
<dbReference type="Pfam" id="PF10174">
    <property type="entry name" value="Cast"/>
    <property type="match status" value="1"/>
</dbReference>